<evidence type="ECO:0000259" key="1">
    <source>
        <dbReference type="Pfam" id="PF14681"/>
    </source>
</evidence>
<dbReference type="SUPFAM" id="SSF53271">
    <property type="entry name" value="PRTase-like"/>
    <property type="match status" value="1"/>
</dbReference>
<proteinExistence type="predicted"/>
<dbReference type="OrthoDB" id="106623at2759"/>
<keyword evidence="3" id="KW-1185">Reference proteome</keyword>
<dbReference type="AlphaFoldDB" id="A0A812TYX3"/>
<gene>
    <name evidence="2" type="primary">uprt</name>
    <name evidence="2" type="ORF">SNAT2548_LOCUS31357</name>
</gene>
<dbReference type="EMBL" id="CAJNDS010002654">
    <property type="protein sequence ID" value="CAE7557299.1"/>
    <property type="molecule type" value="Genomic_DNA"/>
</dbReference>
<reference evidence="2" key="1">
    <citation type="submission" date="2021-02" db="EMBL/GenBank/DDBJ databases">
        <authorList>
            <person name="Dougan E. K."/>
            <person name="Rhodes N."/>
            <person name="Thang M."/>
            <person name="Chan C."/>
        </authorList>
    </citation>
    <scope>NUCLEOTIDE SEQUENCE</scope>
</reference>
<comment type="caution">
    <text evidence="2">The sequence shown here is derived from an EMBL/GenBank/DDBJ whole genome shotgun (WGS) entry which is preliminary data.</text>
</comment>
<feature type="non-terminal residue" evidence="2">
    <location>
        <position position="187"/>
    </location>
</feature>
<dbReference type="Pfam" id="PF14681">
    <property type="entry name" value="UPRTase"/>
    <property type="match status" value="1"/>
</dbReference>
<organism evidence="2 3">
    <name type="scientific">Symbiodinium natans</name>
    <dbReference type="NCBI Taxonomy" id="878477"/>
    <lineage>
        <taxon>Eukaryota</taxon>
        <taxon>Sar</taxon>
        <taxon>Alveolata</taxon>
        <taxon>Dinophyceae</taxon>
        <taxon>Suessiales</taxon>
        <taxon>Symbiodiniaceae</taxon>
        <taxon>Symbiodinium</taxon>
    </lineage>
</organism>
<dbReference type="InterPro" id="IPR000836">
    <property type="entry name" value="PRTase_dom"/>
</dbReference>
<protein>
    <submittedName>
        <fullName evidence="2">Uprt protein</fullName>
    </submittedName>
</protein>
<name>A0A812TYX3_9DINO</name>
<evidence type="ECO:0000313" key="2">
    <source>
        <dbReference type="EMBL" id="CAE7557299.1"/>
    </source>
</evidence>
<dbReference type="Proteomes" id="UP000604046">
    <property type="component" value="Unassembled WGS sequence"/>
</dbReference>
<sequence>MRAAARAWAASARAHALAKVVRPLAGRRRLVAAVAFGTAAAVTSTQQRPSSCLSVSIPKENHKAEVLSSPGITMLMSVIRDKRTNQAEYVRAVDRLMAILAEEGVARLPSVKPQVIETPCGTYHGVTSPDPHTICAVDIVRSGGILLEAVRRVLPELKTAKILIQRNEETALPMLYYSKLPHNIDKL</sequence>
<dbReference type="InterPro" id="IPR029057">
    <property type="entry name" value="PRTase-like"/>
</dbReference>
<accession>A0A812TYX3</accession>
<evidence type="ECO:0000313" key="3">
    <source>
        <dbReference type="Proteomes" id="UP000604046"/>
    </source>
</evidence>
<dbReference type="Gene3D" id="3.40.50.2020">
    <property type="match status" value="1"/>
</dbReference>
<feature type="domain" description="Phosphoribosyltransferase" evidence="1">
    <location>
        <begin position="66"/>
        <end position="185"/>
    </location>
</feature>